<feature type="region of interest" description="Disordered" evidence="1">
    <location>
        <begin position="280"/>
        <end position="385"/>
    </location>
</feature>
<reference evidence="4" key="2">
    <citation type="submission" date="2020-05" db="UniProtKB">
        <authorList>
            <consortium name="EnsemblMetazoa"/>
        </authorList>
    </citation>
    <scope>IDENTIFICATION</scope>
    <source>
        <strain evidence="4">wikel</strain>
    </source>
</reference>
<feature type="compositionally biased region" description="Low complexity" evidence="1">
    <location>
        <begin position="495"/>
        <end position="516"/>
    </location>
</feature>
<proteinExistence type="predicted"/>
<feature type="compositionally biased region" description="Low complexity" evidence="1">
    <location>
        <begin position="415"/>
        <end position="438"/>
    </location>
</feature>
<feature type="compositionally biased region" description="Low complexity" evidence="1">
    <location>
        <begin position="374"/>
        <end position="385"/>
    </location>
</feature>
<feature type="compositionally biased region" description="Polar residues" evidence="1">
    <location>
        <begin position="336"/>
        <end position="350"/>
    </location>
</feature>
<dbReference type="STRING" id="6945.B7PGJ7"/>
<feature type="chain" id="PRO_5010826113" evidence="2">
    <location>
        <begin position="24"/>
        <end position="516"/>
    </location>
</feature>
<evidence type="ECO:0000313" key="5">
    <source>
        <dbReference type="Proteomes" id="UP000001555"/>
    </source>
</evidence>
<dbReference type="OrthoDB" id="6514414at2759"/>
<name>B7PGJ7_IXOSC</name>
<feature type="compositionally biased region" description="Low complexity" evidence="1">
    <location>
        <begin position="291"/>
        <end position="335"/>
    </location>
</feature>
<dbReference type="EMBL" id="DS708537">
    <property type="protein sequence ID" value="EEC05719.1"/>
    <property type="molecule type" value="Genomic_DNA"/>
</dbReference>
<feature type="signal peptide" evidence="2">
    <location>
        <begin position="1"/>
        <end position="23"/>
    </location>
</feature>
<accession>B7PGJ7</accession>
<organism>
    <name type="scientific">Ixodes scapularis</name>
    <name type="common">Black-legged tick</name>
    <name type="synonym">Deer tick</name>
    <dbReference type="NCBI Taxonomy" id="6945"/>
    <lineage>
        <taxon>Eukaryota</taxon>
        <taxon>Metazoa</taxon>
        <taxon>Ecdysozoa</taxon>
        <taxon>Arthropoda</taxon>
        <taxon>Chelicerata</taxon>
        <taxon>Arachnida</taxon>
        <taxon>Acari</taxon>
        <taxon>Parasitiformes</taxon>
        <taxon>Ixodida</taxon>
        <taxon>Ixodoidea</taxon>
        <taxon>Ixodidae</taxon>
        <taxon>Ixodinae</taxon>
        <taxon>Ixodes</taxon>
    </lineage>
</organism>
<dbReference type="EMBL" id="ABJB010057255">
    <property type="status" value="NOT_ANNOTATED_CDS"/>
    <property type="molecule type" value="Genomic_DNA"/>
</dbReference>
<dbReference type="VEuPathDB" id="VectorBase:ISCW018356"/>
<evidence type="ECO:0000256" key="1">
    <source>
        <dbReference type="SAM" id="MobiDB-lite"/>
    </source>
</evidence>
<dbReference type="PaxDb" id="6945-B7PGJ7"/>
<dbReference type="EMBL" id="ABJB011092621">
    <property type="status" value="NOT_ANNOTATED_CDS"/>
    <property type="molecule type" value="Genomic_DNA"/>
</dbReference>
<evidence type="ECO:0000313" key="3">
    <source>
        <dbReference type="EMBL" id="EEC05719.1"/>
    </source>
</evidence>
<feature type="compositionally biased region" description="Low complexity" evidence="1">
    <location>
        <begin position="96"/>
        <end position="125"/>
    </location>
</feature>
<dbReference type="Proteomes" id="UP000001555">
    <property type="component" value="Unassembled WGS sequence"/>
</dbReference>
<feature type="region of interest" description="Disordered" evidence="1">
    <location>
        <begin position="461"/>
        <end position="516"/>
    </location>
</feature>
<dbReference type="HOGENOM" id="CLU_528162_0_0_1"/>
<sequence length="516" mass="52122">MLPAASGRFLLVICTLLFGLTAAQNFYLQQAMDGSLGQPFMQPSMLSFTAADGSYGYKTDGSNVYNGIMTAQLGVPVSLTNFGDGPVSIPVGASGHGQQSDSSSDGQGYGHSSDSYSSSQGSGSQKAHQQDQPYSGYSSGYQGQSNSGSSYGSSSASLYNGGTTGTRYITAPSHSPNIGYYASQAGSGYGGSPTTFTLTSANGYAGSAASGYGGGFSGGNEPSMQTQGSNSNKYGPAYTLVGTTSYGGSSSGNYPNQQSSGYITAPASYAVPVSSSGYSGSSGSFTAPTRGYTSSQPSSGYTTTYTSGSPTKYTSTGSGYGSNYGSSSGQGASSSVAYDNSPASYDSQGSFGDRYPPSSGYGGPTSAAYTAKRPSTNYPSTTTSYKNSQSASAALAQALKAYANGNVKYVSTKPASSTTDTAYSSSYSSSGGSSGYSKDAAAPYFRTKGTPTYSKYTADSSLSFSDGGKTSSKTTSFDQRTVGQTLRVSGDGANSSDSYSTSTRSTNSPSKSSSTV</sequence>
<dbReference type="VEuPathDB" id="VectorBase:ISCI018356"/>
<feature type="compositionally biased region" description="Low complexity" evidence="1">
    <location>
        <begin position="463"/>
        <end position="478"/>
    </location>
</feature>
<dbReference type="AlphaFoldDB" id="B7PGJ7"/>
<dbReference type="InParanoid" id="B7PGJ7"/>
<dbReference type="VEuPathDB" id="VectorBase:ISCP_028483"/>
<keyword evidence="2" id="KW-0732">Signal</keyword>
<protein>
    <submittedName>
        <fullName evidence="3 4">Secreted glycine rich cement protein, putative</fullName>
    </submittedName>
</protein>
<dbReference type="EnsemblMetazoa" id="ISCW018356-RA">
    <property type="protein sequence ID" value="ISCW018356-PA"/>
    <property type="gene ID" value="ISCW018356"/>
</dbReference>
<evidence type="ECO:0000256" key="2">
    <source>
        <dbReference type="SAM" id="SignalP"/>
    </source>
</evidence>
<dbReference type="EMBL" id="ABJB010381624">
    <property type="status" value="NOT_ANNOTATED_CDS"/>
    <property type="molecule type" value="Genomic_DNA"/>
</dbReference>
<keyword evidence="5" id="KW-1185">Reference proteome</keyword>
<gene>
    <name evidence="3" type="ORF">IscW_ISCW018356</name>
</gene>
<feature type="compositionally biased region" description="Low complexity" evidence="1">
    <location>
        <begin position="134"/>
        <end position="156"/>
    </location>
</feature>
<feature type="region of interest" description="Disordered" evidence="1">
    <location>
        <begin position="89"/>
        <end position="156"/>
    </location>
</feature>
<evidence type="ECO:0000313" key="4">
    <source>
        <dbReference type="EnsemblMetazoa" id="ISCW018356-PA"/>
    </source>
</evidence>
<feature type="region of interest" description="Disordered" evidence="1">
    <location>
        <begin position="411"/>
        <end position="438"/>
    </location>
</feature>
<reference evidence="3 5" key="1">
    <citation type="submission" date="2008-03" db="EMBL/GenBank/DDBJ databases">
        <title>Annotation of Ixodes scapularis.</title>
        <authorList>
            <consortium name="Ixodes scapularis Genome Project Consortium"/>
            <person name="Caler E."/>
            <person name="Hannick L.I."/>
            <person name="Bidwell S."/>
            <person name="Joardar V."/>
            <person name="Thiagarajan M."/>
            <person name="Amedeo P."/>
            <person name="Galinsky K.J."/>
            <person name="Schobel S."/>
            <person name="Inman J."/>
            <person name="Hostetler J."/>
            <person name="Miller J."/>
            <person name="Hammond M."/>
            <person name="Megy K."/>
            <person name="Lawson D."/>
            <person name="Kodira C."/>
            <person name="Sutton G."/>
            <person name="Meyer J."/>
            <person name="Hill C.A."/>
            <person name="Birren B."/>
            <person name="Nene V."/>
            <person name="Collins F."/>
            <person name="Alarcon-Chaidez F."/>
            <person name="Wikel S."/>
            <person name="Strausberg R."/>
        </authorList>
    </citation>
    <scope>NUCLEOTIDE SEQUENCE [LARGE SCALE GENOMIC DNA]</scope>
    <source>
        <strain evidence="5">Wikel</strain>
        <strain evidence="3">Wikel colony</strain>
    </source>
</reference>